<keyword evidence="3" id="KW-1185">Reference proteome</keyword>
<dbReference type="AlphaFoldDB" id="A0A0P1AFD7"/>
<evidence type="ECO:0000313" key="3">
    <source>
        <dbReference type="Proteomes" id="UP000054928"/>
    </source>
</evidence>
<evidence type="ECO:0000313" key="2">
    <source>
        <dbReference type="EMBL" id="CEG39807.1"/>
    </source>
</evidence>
<proteinExistence type="predicted"/>
<protein>
    <submittedName>
        <fullName evidence="2">Uncharacterized protein</fullName>
    </submittedName>
</protein>
<reference evidence="3" key="1">
    <citation type="submission" date="2014-09" db="EMBL/GenBank/DDBJ databases">
        <authorList>
            <person name="Sharma Rahul"/>
            <person name="Thines Marco"/>
        </authorList>
    </citation>
    <scope>NUCLEOTIDE SEQUENCE [LARGE SCALE GENOMIC DNA]</scope>
</reference>
<organism evidence="2 3">
    <name type="scientific">Plasmopara halstedii</name>
    <name type="common">Downy mildew of sunflower</name>
    <dbReference type="NCBI Taxonomy" id="4781"/>
    <lineage>
        <taxon>Eukaryota</taxon>
        <taxon>Sar</taxon>
        <taxon>Stramenopiles</taxon>
        <taxon>Oomycota</taxon>
        <taxon>Peronosporomycetes</taxon>
        <taxon>Peronosporales</taxon>
        <taxon>Peronosporaceae</taxon>
        <taxon>Plasmopara</taxon>
    </lineage>
</organism>
<name>A0A0P1AFD7_PLAHL</name>
<dbReference type="RefSeq" id="XP_024576176.1">
    <property type="nucleotide sequence ID" value="XM_024725395.1"/>
</dbReference>
<dbReference type="EMBL" id="CCYD01000442">
    <property type="protein sequence ID" value="CEG39807.1"/>
    <property type="molecule type" value="Genomic_DNA"/>
</dbReference>
<sequence length="90" mass="10292">MRRTKNDLNTINNGAHCSAGPPQHQRTNAMLDEVVKWNLGGGYRTAAGRYIRSLNQYISARKKRFGDSYTITRGQEIHEPMPKKLVFKDD</sequence>
<dbReference type="Proteomes" id="UP000054928">
    <property type="component" value="Unassembled WGS sequence"/>
</dbReference>
<dbReference type="GeneID" id="36405097"/>
<accession>A0A0P1AFD7</accession>
<evidence type="ECO:0000256" key="1">
    <source>
        <dbReference type="SAM" id="MobiDB-lite"/>
    </source>
</evidence>
<feature type="region of interest" description="Disordered" evidence="1">
    <location>
        <begin position="1"/>
        <end position="23"/>
    </location>
</feature>